<sequence length="226" mass="24909">MIGTKRHGNAVFGRKADQVLNGAWRIFLRDGYAGAAVDDIVRSAGVSKATLYAYFPDKRLLFETAMQNVLGEDRTQPFADIGKDLPAEKAVPRITAAMTAWLRSDRETDLFRIAIGEANRFPDIAATYHERIETLLEQPLRDHIDGFVNRGELVVDDVALAARQLIGLCGLTFYDRAISGAALETEMPVKRTAETAATMFLRAYGAGIDQQSRQPDKSENGAMSSR</sequence>
<dbReference type="EMBL" id="QZCG01000013">
    <property type="protein sequence ID" value="RJE82874.1"/>
    <property type="molecule type" value="Genomic_DNA"/>
</dbReference>
<evidence type="ECO:0000256" key="2">
    <source>
        <dbReference type="ARBA" id="ARBA00023125"/>
    </source>
</evidence>
<dbReference type="Gene3D" id="1.10.10.60">
    <property type="entry name" value="Homeodomain-like"/>
    <property type="match status" value="1"/>
</dbReference>
<dbReference type="SUPFAM" id="SSF46689">
    <property type="entry name" value="Homeodomain-like"/>
    <property type="match status" value="1"/>
</dbReference>
<comment type="caution">
    <text evidence="6">The sequence shown here is derived from an EMBL/GenBank/DDBJ whole genome shotgun (WGS) entry which is preliminary data.</text>
</comment>
<dbReference type="AlphaFoldDB" id="A0A418SPI6"/>
<dbReference type="PRINTS" id="PR00455">
    <property type="entry name" value="HTHTETR"/>
</dbReference>
<dbReference type="InterPro" id="IPR001647">
    <property type="entry name" value="HTH_TetR"/>
</dbReference>
<dbReference type="FunFam" id="1.10.10.60:FF:000141">
    <property type="entry name" value="TetR family transcriptional regulator"/>
    <property type="match status" value="1"/>
</dbReference>
<protein>
    <submittedName>
        <fullName evidence="6">TetR/AcrR family transcriptional regulator</fullName>
    </submittedName>
</protein>
<dbReference type="InterPro" id="IPR050109">
    <property type="entry name" value="HTH-type_TetR-like_transc_reg"/>
</dbReference>
<name>A0A418SPI6_9RHOB</name>
<dbReference type="PROSITE" id="PS50977">
    <property type="entry name" value="HTH_TETR_2"/>
    <property type="match status" value="1"/>
</dbReference>
<dbReference type="RefSeq" id="WP_119751195.1">
    <property type="nucleotide sequence ID" value="NZ_QZCG01000013.1"/>
</dbReference>
<dbReference type="PANTHER" id="PTHR30055:SF234">
    <property type="entry name" value="HTH-TYPE TRANSCRIPTIONAL REGULATOR BETI"/>
    <property type="match status" value="1"/>
</dbReference>
<organism evidence="6 7">
    <name type="scientific">Paracoccus onubensis</name>
    <dbReference type="NCBI Taxonomy" id="1675788"/>
    <lineage>
        <taxon>Bacteria</taxon>
        <taxon>Pseudomonadati</taxon>
        <taxon>Pseudomonadota</taxon>
        <taxon>Alphaproteobacteria</taxon>
        <taxon>Rhodobacterales</taxon>
        <taxon>Paracoccaceae</taxon>
        <taxon>Paracoccus</taxon>
    </lineage>
</organism>
<dbReference type="InterPro" id="IPR039536">
    <property type="entry name" value="TetR_C_Proteobacteria"/>
</dbReference>
<proteinExistence type="predicted"/>
<gene>
    <name evidence="6" type="ORF">D3P04_17670</name>
</gene>
<keyword evidence="2 4" id="KW-0238">DNA-binding</keyword>
<dbReference type="Proteomes" id="UP000284202">
    <property type="component" value="Unassembled WGS sequence"/>
</dbReference>
<evidence type="ECO:0000313" key="7">
    <source>
        <dbReference type="Proteomes" id="UP000284202"/>
    </source>
</evidence>
<keyword evidence="1" id="KW-0805">Transcription regulation</keyword>
<dbReference type="Pfam" id="PF00440">
    <property type="entry name" value="TetR_N"/>
    <property type="match status" value="1"/>
</dbReference>
<dbReference type="GO" id="GO:0000976">
    <property type="term" value="F:transcription cis-regulatory region binding"/>
    <property type="evidence" value="ECO:0007669"/>
    <property type="project" value="TreeGrafter"/>
</dbReference>
<dbReference type="OrthoDB" id="9816431at2"/>
<dbReference type="SUPFAM" id="SSF48498">
    <property type="entry name" value="Tetracyclin repressor-like, C-terminal domain"/>
    <property type="match status" value="1"/>
</dbReference>
<reference evidence="7" key="1">
    <citation type="submission" date="2018-09" db="EMBL/GenBank/DDBJ databases">
        <title>Acidovorax cavernicola nov. sp. isolated from Gruta de las Maravillas (Aracena, Spain).</title>
        <authorList>
            <person name="Jurado V."/>
            <person name="Gutierrez-Patricio S."/>
            <person name="Gonzalez-Pimentel J.L."/>
            <person name="Miller A.Z."/>
            <person name="Laiz L."/>
            <person name="Saiz-Jimenez C."/>
        </authorList>
    </citation>
    <scope>NUCLEOTIDE SEQUENCE [LARGE SCALE GENOMIC DNA]</scope>
    <source>
        <strain evidence="7">1011MAR3C25</strain>
    </source>
</reference>
<feature type="DNA-binding region" description="H-T-H motif" evidence="4">
    <location>
        <begin position="36"/>
        <end position="55"/>
    </location>
</feature>
<feature type="domain" description="HTH tetR-type" evidence="5">
    <location>
        <begin position="13"/>
        <end position="73"/>
    </location>
</feature>
<accession>A0A418SPI6</accession>
<evidence type="ECO:0000259" key="5">
    <source>
        <dbReference type="PROSITE" id="PS50977"/>
    </source>
</evidence>
<evidence type="ECO:0000256" key="3">
    <source>
        <dbReference type="ARBA" id="ARBA00023163"/>
    </source>
</evidence>
<dbReference type="PANTHER" id="PTHR30055">
    <property type="entry name" value="HTH-TYPE TRANSCRIPTIONAL REGULATOR RUTR"/>
    <property type="match status" value="1"/>
</dbReference>
<evidence type="ECO:0000256" key="4">
    <source>
        <dbReference type="PROSITE-ProRule" id="PRU00335"/>
    </source>
</evidence>
<evidence type="ECO:0000256" key="1">
    <source>
        <dbReference type="ARBA" id="ARBA00023015"/>
    </source>
</evidence>
<dbReference type="InterPro" id="IPR009057">
    <property type="entry name" value="Homeodomain-like_sf"/>
</dbReference>
<dbReference type="Pfam" id="PF14246">
    <property type="entry name" value="TetR_C_7"/>
    <property type="match status" value="1"/>
</dbReference>
<keyword evidence="7" id="KW-1185">Reference proteome</keyword>
<dbReference type="Gene3D" id="1.10.357.10">
    <property type="entry name" value="Tetracycline Repressor, domain 2"/>
    <property type="match status" value="1"/>
</dbReference>
<dbReference type="GO" id="GO:0003700">
    <property type="term" value="F:DNA-binding transcription factor activity"/>
    <property type="evidence" value="ECO:0007669"/>
    <property type="project" value="TreeGrafter"/>
</dbReference>
<keyword evidence="3" id="KW-0804">Transcription</keyword>
<dbReference type="InterPro" id="IPR036271">
    <property type="entry name" value="Tet_transcr_reg_TetR-rel_C_sf"/>
</dbReference>
<evidence type="ECO:0000313" key="6">
    <source>
        <dbReference type="EMBL" id="RJE82874.1"/>
    </source>
</evidence>